<reference evidence="1 2" key="1">
    <citation type="submission" date="2018-04" db="EMBL/GenBank/DDBJ databases">
        <title>Flavobacterium sp. nov., isolated from glacier ice.</title>
        <authorList>
            <person name="Liu Q."/>
            <person name="Xin Y.-H."/>
        </authorList>
    </citation>
    <scope>NUCLEOTIDE SEQUENCE [LARGE SCALE GENOMIC DNA]</scope>
    <source>
        <strain evidence="1 2">LB2P30</strain>
    </source>
</reference>
<proteinExistence type="predicted"/>
<dbReference type="GO" id="GO:0032259">
    <property type="term" value="P:methylation"/>
    <property type="evidence" value="ECO:0007669"/>
    <property type="project" value="UniProtKB-KW"/>
</dbReference>
<dbReference type="Proteomes" id="UP000245618">
    <property type="component" value="Unassembled WGS sequence"/>
</dbReference>
<sequence length="212" mass="24247">MNLDNQKEYWNEVAEIKTFTHPIDIELLNPFLNKQSTIVDFGCGYGRIVKELTDLGFENVYGFDTSKELISRGKSENNLALFHIEKPSELTLEDNSVDCIILFAVLTCIPSNEGQQSLINLLLSKLKKGGILYISDYYLQEKSVEVERYEYLNGDQNNFGVFKLPEGATFRHHTKEWIKTLTKDFEILIENPLIVKTMNGNIANGFQIIGKK</sequence>
<comment type="caution">
    <text evidence="1">The sequence shown here is derived from an EMBL/GenBank/DDBJ whole genome shotgun (WGS) entry which is preliminary data.</text>
</comment>
<dbReference type="SUPFAM" id="SSF53335">
    <property type="entry name" value="S-adenosyl-L-methionine-dependent methyltransferases"/>
    <property type="match status" value="1"/>
</dbReference>
<keyword evidence="1" id="KW-0808">Transferase</keyword>
<accession>A0A2U1K072</accession>
<dbReference type="CDD" id="cd02440">
    <property type="entry name" value="AdoMet_MTases"/>
    <property type="match status" value="1"/>
</dbReference>
<dbReference type="GO" id="GO:0008168">
    <property type="term" value="F:methyltransferase activity"/>
    <property type="evidence" value="ECO:0007669"/>
    <property type="project" value="UniProtKB-KW"/>
</dbReference>
<evidence type="ECO:0000313" key="2">
    <source>
        <dbReference type="Proteomes" id="UP000245618"/>
    </source>
</evidence>
<dbReference type="InterPro" id="IPR029063">
    <property type="entry name" value="SAM-dependent_MTases_sf"/>
</dbReference>
<name>A0A2U1K072_9FLAO</name>
<protein>
    <submittedName>
        <fullName evidence="1">Class I SAM-dependent methyltransferase</fullName>
    </submittedName>
</protein>
<dbReference type="PANTHER" id="PTHR43861">
    <property type="entry name" value="TRANS-ACONITATE 2-METHYLTRANSFERASE-RELATED"/>
    <property type="match status" value="1"/>
</dbReference>
<keyword evidence="1" id="KW-0489">Methyltransferase</keyword>
<dbReference type="RefSeq" id="WP_116761191.1">
    <property type="nucleotide sequence ID" value="NZ_QCZH01000003.1"/>
</dbReference>
<dbReference type="EMBL" id="QCZH01000003">
    <property type="protein sequence ID" value="PWA10579.1"/>
    <property type="molecule type" value="Genomic_DNA"/>
</dbReference>
<dbReference type="AlphaFoldDB" id="A0A2U1K072"/>
<dbReference type="Gene3D" id="3.40.50.150">
    <property type="entry name" value="Vaccinia Virus protein VP39"/>
    <property type="match status" value="1"/>
</dbReference>
<gene>
    <name evidence="1" type="ORF">DB891_04970</name>
</gene>
<keyword evidence="2" id="KW-1185">Reference proteome</keyword>
<evidence type="ECO:0000313" key="1">
    <source>
        <dbReference type="EMBL" id="PWA10579.1"/>
    </source>
</evidence>
<dbReference type="Pfam" id="PF13489">
    <property type="entry name" value="Methyltransf_23"/>
    <property type="match status" value="1"/>
</dbReference>
<dbReference type="OrthoDB" id="3896938at2"/>
<organism evidence="1 2">
    <name type="scientific">Flavobacterium laiguense</name>
    <dbReference type="NCBI Taxonomy" id="2169409"/>
    <lineage>
        <taxon>Bacteria</taxon>
        <taxon>Pseudomonadati</taxon>
        <taxon>Bacteroidota</taxon>
        <taxon>Flavobacteriia</taxon>
        <taxon>Flavobacteriales</taxon>
        <taxon>Flavobacteriaceae</taxon>
        <taxon>Flavobacterium</taxon>
    </lineage>
</organism>